<keyword evidence="2" id="KW-1185">Reference proteome</keyword>
<dbReference type="Pfam" id="PF01026">
    <property type="entry name" value="TatD_DNase"/>
    <property type="match status" value="1"/>
</dbReference>
<reference evidence="1 2" key="1">
    <citation type="submission" date="2014-04" db="EMBL/GenBank/DDBJ databases">
        <authorList>
            <consortium name="DOE Joint Genome Institute"/>
            <person name="Kuo A."/>
            <person name="Girlanda M."/>
            <person name="Perotto S."/>
            <person name="Kohler A."/>
            <person name="Nagy L.G."/>
            <person name="Floudas D."/>
            <person name="Copeland A."/>
            <person name="Barry K.W."/>
            <person name="Cichocki N."/>
            <person name="Veneault-Fourrey C."/>
            <person name="LaButti K."/>
            <person name="Lindquist E.A."/>
            <person name="Lipzen A."/>
            <person name="Lundell T."/>
            <person name="Morin E."/>
            <person name="Murat C."/>
            <person name="Sun H."/>
            <person name="Tunlid A."/>
            <person name="Henrissat B."/>
            <person name="Grigoriev I.V."/>
            <person name="Hibbett D.S."/>
            <person name="Martin F."/>
            <person name="Nordberg H.P."/>
            <person name="Cantor M.N."/>
            <person name="Hua S.X."/>
        </authorList>
    </citation>
    <scope>NUCLEOTIDE SEQUENCE [LARGE SCALE GENOMIC DNA]</scope>
    <source>
        <strain evidence="1 2">MUT 4182</strain>
    </source>
</reference>
<dbReference type="PANTHER" id="PTHR47345">
    <property type="entry name" value="CUT9-INTERACTING PROTEIN SCN1"/>
    <property type="match status" value="1"/>
</dbReference>
<dbReference type="EMBL" id="KN823132">
    <property type="protein sequence ID" value="KIO21642.1"/>
    <property type="molecule type" value="Genomic_DNA"/>
</dbReference>
<sequence>MTHQPLPSDEILRHIVDAHCHPTDNEIPVSAMDDLKTHVCAMASRKDDQVKVANLARQWPDKVTPCFGFHPWCSHHISVLDATPSKRDHYASLFLSSDPSEQDINVFEEVLKNLPEPTPLSTVISSVRTNLVEFPNALLGEVGIDRSFRIPYNSYPFAGAKKLSPFTVPAAHQLALLEAQIALAVELRRSISLHSVKAQQVTLDLLKRLKEKYKEDFGKINIDLHSCGFSAESWKEVESKYPNLFLSLSVVINGRSPSYEVLIRKCSPDRILSESDYNEIGNSTEYTWDMICSVARLKGWNIETESWNDDDGLEEKEWGVVRRLERNWRRFVGPGLGLASATPRVGRRTRHLDDPAHKWNGEWVDESSESGVE</sequence>
<protein>
    <recommendedName>
        <fullName evidence="3">TatD DNase family Scn1</fullName>
    </recommendedName>
</protein>
<organism evidence="1 2">
    <name type="scientific">Tulasnella calospora MUT 4182</name>
    <dbReference type="NCBI Taxonomy" id="1051891"/>
    <lineage>
        <taxon>Eukaryota</taxon>
        <taxon>Fungi</taxon>
        <taxon>Dikarya</taxon>
        <taxon>Basidiomycota</taxon>
        <taxon>Agaricomycotina</taxon>
        <taxon>Agaricomycetes</taxon>
        <taxon>Cantharellales</taxon>
        <taxon>Tulasnellaceae</taxon>
        <taxon>Tulasnella</taxon>
    </lineage>
</organism>
<evidence type="ECO:0000313" key="1">
    <source>
        <dbReference type="EMBL" id="KIO21642.1"/>
    </source>
</evidence>
<dbReference type="PANTHER" id="PTHR47345:SF1">
    <property type="entry name" value="CUT9-INTERACTING PROTEIN SCN1"/>
    <property type="match status" value="1"/>
</dbReference>
<name>A0A0C3LJQ9_9AGAM</name>
<dbReference type="InterPro" id="IPR032466">
    <property type="entry name" value="Metal_Hydrolase"/>
</dbReference>
<dbReference type="SUPFAM" id="SSF51556">
    <property type="entry name" value="Metallo-dependent hydrolases"/>
    <property type="match status" value="1"/>
</dbReference>
<reference evidence="2" key="2">
    <citation type="submission" date="2015-01" db="EMBL/GenBank/DDBJ databases">
        <title>Evolutionary Origins and Diversification of the Mycorrhizal Mutualists.</title>
        <authorList>
            <consortium name="DOE Joint Genome Institute"/>
            <consortium name="Mycorrhizal Genomics Consortium"/>
            <person name="Kohler A."/>
            <person name="Kuo A."/>
            <person name="Nagy L.G."/>
            <person name="Floudas D."/>
            <person name="Copeland A."/>
            <person name="Barry K.W."/>
            <person name="Cichocki N."/>
            <person name="Veneault-Fourrey C."/>
            <person name="LaButti K."/>
            <person name="Lindquist E.A."/>
            <person name="Lipzen A."/>
            <person name="Lundell T."/>
            <person name="Morin E."/>
            <person name="Murat C."/>
            <person name="Riley R."/>
            <person name="Ohm R."/>
            <person name="Sun H."/>
            <person name="Tunlid A."/>
            <person name="Henrissat B."/>
            <person name="Grigoriev I.V."/>
            <person name="Hibbett D.S."/>
            <person name="Martin F."/>
        </authorList>
    </citation>
    <scope>NUCLEOTIDE SEQUENCE [LARGE SCALE GENOMIC DNA]</scope>
    <source>
        <strain evidence="2">MUT 4182</strain>
    </source>
</reference>
<dbReference type="Gene3D" id="3.20.20.140">
    <property type="entry name" value="Metal-dependent hydrolases"/>
    <property type="match status" value="1"/>
</dbReference>
<evidence type="ECO:0008006" key="3">
    <source>
        <dbReference type="Google" id="ProtNLM"/>
    </source>
</evidence>
<dbReference type="HOGENOM" id="CLU_031506_3_2_1"/>
<accession>A0A0C3LJQ9</accession>
<proteinExistence type="predicted"/>
<dbReference type="InterPro" id="IPR053044">
    <property type="entry name" value="Metallo-hydrolase/TatD-type"/>
</dbReference>
<dbReference type="GO" id="GO:0016788">
    <property type="term" value="F:hydrolase activity, acting on ester bonds"/>
    <property type="evidence" value="ECO:0007669"/>
    <property type="project" value="InterPro"/>
</dbReference>
<dbReference type="STRING" id="1051891.A0A0C3LJQ9"/>
<gene>
    <name evidence="1" type="ORF">M407DRAFT_125050</name>
</gene>
<dbReference type="InterPro" id="IPR001130">
    <property type="entry name" value="TatD-like"/>
</dbReference>
<dbReference type="OrthoDB" id="413993at2759"/>
<dbReference type="Proteomes" id="UP000054248">
    <property type="component" value="Unassembled WGS sequence"/>
</dbReference>
<evidence type="ECO:0000313" key="2">
    <source>
        <dbReference type="Proteomes" id="UP000054248"/>
    </source>
</evidence>
<dbReference type="AlphaFoldDB" id="A0A0C3LJQ9"/>